<dbReference type="EMBL" id="JAQZCI010000002">
    <property type="protein sequence ID" value="MDD7962071.1"/>
    <property type="molecule type" value="Genomic_DNA"/>
</dbReference>
<proteinExistence type="predicted"/>
<sequence length="310" mass="31515">MSTSAVLAIDAGQSGIKVRLPHGVRGDDLVFDGIRTGEPLLPQLAAVVAATHERTGAPVDTVAAGISGLTDANADAAAMLDLVRDLGVRDVLLAHDATTSFLGALGDRAGAVVAAGTGSVILAVGAETTARVDGWGWIMGDAGSGYWIGREALDAIMRAYDGRGPSTMLTAAASDRWPDLSQAYMSLQADPDRVRIVASFAAVVARAAAADDAVARDITGRAAHELAGSVRASIAQVRTDEATFPVCALGGVFGSPLLHADFVADLHGSDDSVRLVDPVGVGIDGVVALADLTDTHPLGALVHRAGLARC</sequence>
<dbReference type="PANTHER" id="PTHR43190">
    <property type="entry name" value="N-ACETYL-D-GLUCOSAMINE KINASE"/>
    <property type="match status" value="1"/>
</dbReference>
<dbReference type="Pfam" id="PF01869">
    <property type="entry name" value="BcrAD_BadFG"/>
    <property type="match status" value="1"/>
</dbReference>
<evidence type="ECO:0000313" key="2">
    <source>
        <dbReference type="EMBL" id="MDD7962071.1"/>
    </source>
</evidence>
<reference evidence="2 3" key="1">
    <citation type="submission" date="2023-02" db="EMBL/GenBank/DDBJ databases">
        <title>Study of novel species of the Microbacterium genus.</title>
        <authorList>
            <person name="Arroyo-Herrera I."/>
            <person name="Roman-Ponce B."/>
            <person name="Vasquez-Murrieta M.S."/>
        </authorList>
    </citation>
    <scope>NUCLEOTIDE SEQUENCE [LARGE SCALE GENOMIC DNA]</scope>
    <source>
        <strain evidence="2 3">NE1TT3</strain>
    </source>
</reference>
<organism evidence="2 3">
    <name type="scientific">Microbacterium thalli</name>
    <dbReference type="NCBI Taxonomy" id="3027921"/>
    <lineage>
        <taxon>Bacteria</taxon>
        <taxon>Bacillati</taxon>
        <taxon>Actinomycetota</taxon>
        <taxon>Actinomycetes</taxon>
        <taxon>Micrococcales</taxon>
        <taxon>Microbacteriaceae</taxon>
        <taxon>Microbacterium</taxon>
    </lineage>
</organism>
<evidence type="ECO:0000313" key="3">
    <source>
        <dbReference type="Proteomes" id="UP001218170"/>
    </source>
</evidence>
<dbReference type="InterPro" id="IPR052519">
    <property type="entry name" value="Euk-type_GlcNAc_Kinase"/>
</dbReference>
<comment type="caution">
    <text evidence="2">The sequence shown here is derived from an EMBL/GenBank/DDBJ whole genome shotgun (WGS) entry which is preliminary data.</text>
</comment>
<dbReference type="PANTHER" id="PTHR43190:SF3">
    <property type="entry name" value="N-ACETYL-D-GLUCOSAMINE KINASE"/>
    <property type="match status" value="1"/>
</dbReference>
<name>A0ABT5SIR0_9MICO</name>
<feature type="domain" description="ATPase BadF/BadG/BcrA/BcrD type" evidence="1">
    <location>
        <begin position="53"/>
        <end position="255"/>
    </location>
</feature>
<protein>
    <submittedName>
        <fullName evidence="2">BadF/BadG/BcrA/BcrD ATPase family protein</fullName>
    </submittedName>
</protein>
<gene>
    <name evidence="2" type="ORF">PUW80_06885</name>
</gene>
<dbReference type="InterPro" id="IPR002731">
    <property type="entry name" value="ATPase_BadF"/>
</dbReference>
<dbReference type="Proteomes" id="UP001218170">
    <property type="component" value="Unassembled WGS sequence"/>
</dbReference>
<dbReference type="RefSeq" id="WP_274264303.1">
    <property type="nucleotide sequence ID" value="NZ_JAQZCI010000002.1"/>
</dbReference>
<accession>A0ABT5SIR0</accession>
<keyword evidence="3" id="KW-1185">Reference proteome</keyword>
<evidence type="ECO:0000259" key="1">
    <source>
        <dbReference type="Pfam" id="PF01869"/>
    </source>
</evidence>
<dbReference type="Gene3D" id="3.30.420.40">
    <property type="match status" value="1"/>
</dbReference>
<dbReference type="SUPFAM" id="SSF53067">
    <property type="entry name" value="Actin-like ATPase domain"/>
    <property type="match status" value="1"/>
</dbReference>
<dbReference type="InterPro" id="IPR043129">
    <property type="entry name" value="ATPase_NBD"/>
</dbReference>